<dbReference type="CDD" id="cd02042">
    <property type="entry name" value="ParAB_family"/>
    <property type="match status" value="1"/>
</dbReference>
<feature type="domain" description="AAA" evidence="1">
    <location>
        <begin position="2"/>
        <end position="184"/>
    </location>
</feature>
<sequence length="276" mass="29386">MTKIIAFANQKGGVGKTTTTVNIARAAITEHGFKVLVVDADPQGNATKVLAPRHQGSQTCSLATVLDKSNSSPISDAIRASEWANLDVVPAGGDDLADVAQSLVTMKAGRESRLKKAIAEISDRYDLILIDCPPSLDQLPVNAFTAADAVVVVAELGQFALDGLDRLLDTVEIIQQYTNPKLTIAAAIVNGVQKTKRMGHWMSELQGALISLPAPVPLLSPPVQRASFIAEAQESGRGLDTWGTVKARVLHQTYADYLTSILHSIDNGDNRNAAKI</sequence>
<dbReference type="InterPro" id="IPR050678">
    <property type="entry name" value="DNA_Partitioning_ATPase"/>
</dbReference>
<dbReference type="PANTHER" id="PTHR13696:SF52">
    <property type="entry name" value="PARA FAMILY PROTEIN CT_582"/>
    <property type="match status" value="1"/>
</dbReference>
<protein>
    <submittedName>
        <fullName evidence="2">AAA family ATPase</fullName>
    </submittedName>
</protein>
<name>A0AB38R7Q2_RHOSG</name>
<dbReference type="PANTHER" id="PTHR13696">
    <property type="entry name" value="P-LOOP CONTAINING NUCLEOSIDE TRIPHOSPHATE HYDROLASE"/>
    <property type="match status" value="1"/>
</dbReference>
<evidence type="ECO:0000259" key="1">
    <source>
        <dbReference type="Pfam" id="PF13614"/>
    </source>
</evidence>
<accession>A0AB38R7Q2</accession>
<dbReference type="InterPro" id="IPR025669">
    <property type="entry name" value="AAA_dom"/>
</dbReference>
<reference evidence="3" key="1">
    <citation type="journal article" date="2022" name="Environ. Microbiol.">
        <title>Functional analysis, diversity, and distribution of carbendazim hydrolases MheI and CbmA, responsible for the initial step in carbendazim degradation.</title>
        <authorList>
            <person name="Zhang M."/>
            <person name="Bai X."/>
            <person name="Li Q."/>
            <person name="Zhang L."/>
            <person name="Zhu Q."/>
            <person name="Gao S."/>
            <person name="Ke Z."/>
            <person name="Jiang M."/>
            <person name="Hu J."/>
            <person name="Qiu J."/>
            <person name="Hong Q."/>
        </authorList>
    </citation>
    <scope>NUCLEOTIDE SEQUENCE [LARGE SCALE GENOMIC DNA]</scope>
    <source>
        <strain evidence="3">djl-6</strain>
    </source>
</reference>
<dbReference type="Gene3D" id="3.40.50.300">
    <property type="entry name" value="P-loop containing nucleotide triphosphate hydrolases"/>
    <property type="match status" value="1"/>
</dbReference>
<dbReference type="SUPFAM" id="SSF52540">
    <property type="entry name" value="P-loop containing nucleoside triphosphate hydrolases"/>
    <property type="match status" value="1"/>
</dbReference>
<keyword evidence="3" id="KW-1185">Reference proteome</keyword>
<dbReference type="RefSeq" id="WP_052416909.1">
    <property type="nucleotide sequence ID" value="NZ_CP096563.1"/>
</dbReference>
<evidence type="ECO:0000313" key="3">
    <source>
        <dbReference type="Proteomes" id="UP000831484"/>
    </source>
</evidence>
<dbReference type="Pfam" id="PF13614">
    <property type="entry name" value="AAA_31"/>
    <property type="match status" value="1"/>
</dbReference>
<proteinExistence type="predicted"/>
<dbReference type="AlphaFoldDB" id="A0AB38R7Q2"/>
<gene>
    <name evidence="2" type="ORF">M0639_17105</name>
</gene>
<dbReference type="Proteomes" id="UP000831484">
    <property type="component" value="Chromosome"/>
</dbReference>
<evidence type="ECO:0000313" key="2">
    <source>
        <dbReference type="EMBL" id="UPU40795.1"/>
    </source>
</evidence>
<organism evidence="2 3">
    <name type="scientific">Rhodococcus qingshengii JCM 15477</name>
    <dbReference type="NCBI Taxonomy" id="1303681"/>
    <lineage>
        <taxon>Bacteria</taxon>
        <taxon>Bacillati</taxon>
        <taxon>Actinomycetota</taxon>
        <taxon>Actinomycetes</taxon>
        <taxon>Mycobacteriales</taxon>
        <taxon>Nocardiaceae</taxon>
        <taxon>Rhodococcus</taxon>
        <taxon>Rhodococcus erythropolis group</taxon>
    </lineage>
</organism>
<dbReference type="InterPro" id="IPR027417">
    <property type="entry name" value="P-loop_NTPase"/>
</dbReference>
<dbReference type="EMBL" id="CP096563">
    <property type="protein sequence ID" value="UPU40795.1"/>
    <property type="molecule type" value="Genomic_DNA"/>
</dbReference>